<evidence type="ECO:0000313" key="1">
    <source>
        <dbReference type="EMBL" id="OAQ26289.1"/>
    </source>
</evidence>
<name>A0A197JPL1_9FUNG</name>
<dbReference type="AlphaFoldDB" id="A0A197JPL1"/>
<dbReference type="EMBL" id="KV442068">
    <property type="protein sequence ID" value="OAQ26289.1"/>
    <property type="molecule type" value="Genomic_DNA"/>
</dbReference>
<proteinExistence type="predicted"/>
<keyword evidence="2" id="KW-1185">Reference proteome</keyword>
<dbReference type="Proteomes" id="UP000078512">
    <property type="component" value="Unassembled WGS sequence"/>
</dbReference>
<reference evidence="1 2" key="1">
    <citation type="submission" date="2016-05" db="EMBL/GenBank/DDBJ databases">
        <title>Genome sequencing reveals origins of a unique bacterial endosymbiosis in the earliest lineages of terrestrial Fungi.</title>
        <authorList>
            <consortium name="DOE Joint Genome Institute"/>
            <person name="Uehling J."/>
            <person name="Gryganskyi A."/>
            <person name="Hameed K."/>
            <person name="Tschaplinski T."/>
            <person name="Misztal P."/>
            <person name="Wu S."/>
            <person name="Desiro A."/>
            <person name="Vande Pol N."/>
            <person name="Du Z.-Y."/>
            <person name="Zienkiewicz A."/>
            <person name="Zienkiewicz K."/>
            <person name="Morin E."/>
            <person name="Tisserant E."/>
            <person name="Splivallo R."/>
            <person name="Hainaut M."/>
            <person name="Henrissat B."/>
            <person name="Ohm R."/>
            <person name="Kuo A."/>
            <person name="Yan J."/>
            <person name="Lipzen A."/>
            <person name="Nolan M."/>
            <person name="Labutti K."/>
            <person name="Barry K."/>
            <person name="Goldstein A."/>
            <person name="Labbe J."/>
            <person name="Schadt C."/>
            <person name="Tuskan G."/>
            <person name="Grigoriev I."/>
            <person name="Martin F."/>
            <person name="Vilgalys R."/>
            <person name="Bonito G."/>
        </authorList>
    </citation>
    <scope>NUCLEOTIDE SEQUENCE [LARGE SCALE GENOMIC DNA]</scope>
    <source>
        <strain evidence="1 2">AG-77</strain>
    </source>
</reference>
<evidence type="ECO:0000313" key="2">
    <source>
        <dbReference type="Proteomes" id="UP000078512"/>
    </source>
</evidence>
<protein>
    <submittedName>
        <fullName evidence="1">Uncharacterized protein</fullName>
    </submittedName>
</protein>
<gene>
    <name evidence="1" type="ORF">K457DRAFT_22236</name>
</gene>
<dbReference type="OrthoDB" id="2417626at2759"/>
<organism evidence="1 2">
    <name type="scientific">Linnemannia elongata AG-77</name>
    <dbReference type="NCBI Taxonomy" id="1314771"/>
    <lineage>
        <taxon>Eukaryota</taxon>
        <taxon>Fungi</taxon>
        <taxon>Fungi incertae sedis</taxon>
        <taxon>Mucoromycota</taxon>
        <taxon>Mortierellomycotina</taxon>
        <taxon>Mortierellomycetes</taxon>
        <taxon>Mortierellales</taxon>
        <taxon>Mortierellaceae</taxon>
        <taxon>Linnemannia</taxon>
    </lineage>
</organism>
<accession>A0A197JPL1</accession>
<sequence>MSKEADNHNAIDAFRERRVKFLGDRQWTSLWHCAQRFYEEFDFQHAQAAQDAFRRSLRAVDPETHPWVLNHLQKAKLTGILGNTLSRQTIWKSFRLLQAGNETLGEVVMEEIKSSTPSLQTTTTRSDEEQEWGCENMLELTMTGMGKRTDLHGLQEENQVDKFHPFYYIFQALFDIHYGRQMTTPREPSNLTALQQKLFRFIVPRLAHFESLPALSKKDIYVTSSMIANVDMTGARQCFFGDQYHKLCDLVADNNFSVPQDWLMEVTSSVCKCARRECAKVDARKAWLWSTVELGKLAQEELTDGALMSMRSVRILELIRLLPKLYELEMVKRSKETESMIVKIWHEVFEILFVKTIVSVQTGECGLTASRKERQANEADHGGVRTIRSPRKVDFLLKISVEKSRKLMHIDVADYEHRSPSAGREDVGIQLRKSLRHNQAILSRLPVLQEMLFLDIYGSIMDVSLYVAAEKAFTGFPHTFQFTQRAR</sequence>